<dbReference type="AlphaFoldDB" id="A0AAJ3B9M6"/>
<proteinExistence type="predicted"/>
<dbReference type="GO" id="GO:0046872">
    <property type="term" value="F:metal ion binding"/>
    <property type="evidence" value="ECO:0007669"/>
    <property type="project" value="InterPro"/>
</dbReference>
<feature type="domain" description="ATP-grasp" evidence="5">
    <location>
        <begin position="118"/>
        <end position="309"/>
    </location>
</feature>
<evidence type="ECO:0000256" key="4">
    <source>
        <dbReference type="PROSITE-ProRule" id="PRU00409"/>
    </source>
</evidence>
<dbReference type="Gene3D" id="3.30.1490.20">
    <property type="entry name" value="ATP-grasp fold, A domain"/>
    <property type="match status" value="1"/>
</dbReference>
<dbReference type="RefSeq" id="WP_043011704.1">
    <property type="nucleotide sequence ID" value="NZ_CP009620.1"/>
</dbReference>
<keyword evidence="6" id="KW-0614">Plasmid</keyword>
<dbReference type="InterPro" id="IPR011761">
    <property type="entry name" value="ATP-grasp"/>
</dbReference>
<dbReference type="EMBL" id="CP009620">
    <property type="protein sequence ID" value="AIW22818.1"/>
    <property type="molecule type" value="Genomic_DNA"/>
</dbReference>
<evidence type="ECO:0000259" key="5">
    <source>
        <dbReference type="PROSITE" id="PS50975"/>
    </source>
</evidence>
<keyword evidence="2 4" id="KW-0547">Nucleotide-binding</keyword>
<evidence type="ECO:0000313" key="6">
    <source>
        <dbReference type="EMBL" id="AIW22818.1"/>
    </source>
</evidence>
<reference evidence="6 7" key="1">
    <citation type="submission" date="2014-10" db="EMBL/GenBank/DDBJ databases">
        <title>The Complete Genome Sequence for the Shellfish Pathogen Vibrio coralliilyticus RE98 Isolated from a Shellfish Hatchery.</title>
        <authorList>
            <person name="Richards G.P."/>
            <person name="Bono J.L."/>
            <person name="Watson M.A."/>
            <person name="Needleman D.S."/>
        </authorList>
    </citation>
    <scope>NUCLEOTIDE SEQUENCE [LARGE SCALE GENOMIC DNA]</scope>
    <source>
        <strain evidence="6 7">RE98</strain>
        <plasmid evidence="6 7">p319</plasmid>
    </source>
</reference>
<dbReference type="SUPFAM" id="SSF56059">
    <property type="entry name" value="Glutathione synthetase ATP-binding domain-like"/>
    <property type="match status" value="1"/>
</dbReference>
<dbReference type="KEGG" id="vcy:IX92_27620"/>
<sequence>MKETVLIFSRNGYTSVLDDNKALFHELHDKDIIFALSVRATSIPPADAYKELHIIEMIDNEAFIEQWLEALSLKHSVSAVIAMDEQCIYPAALARAYFQLPGLQPDAAEMVRNKNTMKEWARKSSVRCPDYLTSENPESLRHFFSKHTRVVCKPLDGMGSKETTIISSMADLDNTITQLVEDNRLGKFIFEEFIPADIYHLDGLYFNNELVFSSLGSYVEPPVYFAESIGQTTNLIHKGALFDKANVALCDIMTSFGLESGVFHFEFFYYQDTVVFCEIGLRPAGGGIVEAIKYQLGVDLNREMVRISLGLTPSQPTSTFEYAKVVSLFAHDEGEIVSISSIEDFNPSVYPFVKINRCLGQQNRPPRHNTDFVATFAMVDNDPDNLEMKALALYDLFDCQITSAPGVEPKERNLSEHSTLETPE</sequence>
<dbReference type="Proteomes" id="UP000030081">
    <property type="component" value="Plasmid p319"/>
</dbReference>
<evidence type="ECO:0000256" key="3">
    <source>
        <dbReference type="ARBA" id="ARBA00022840"/>
    </source>
</evidence>
<dbReference type="Gene3D" id="3.30.470.20">
    <property type="entry name" value="ATP-grasp fold, B domain"/>
    <property type="match status" value="1"/>
</dbReference>
<evidence type="ECO:0000256" key="1">
    <source>
        <dbReference type="ARBA" id="ARBA00022598"/>
    </source>
</evidence>
<gene>
    <name evidence="6" type="ORF">IX92_27620</name>
</gene>
<protein>
    <recommendedName>
        <fullName evidence="5">ATP-grasp domain-containing protein</fullName>
    </recommendedName>
</protein>
<evidence type="ECO:0000256" key="2">
    <source>
        <dbReference type="ARBA" id="ARBA00022741"/>
    </source>
</evidence>
<keyword evidence="7" id="KW-1185">Reference proteome</keyword>
<keyword evidence="3 4" id="KW-0067">ATP-binding</keyword>
<dbReference type="PROSITE" id="PS50975">
    <property type="entry name" value="ATP_GRASP"/>
    <property type="match status" value="1"/>
</dbReference>
<dbReference type="GO" id="GO:0005524">
    <property type="term" value="F:ATP binding"/>
    <property type="evidence" value="ECO:0007669"/>
    <property type="project" value="UniProtKB-UniRule"/>
</dbReference>
<dbReference type="PANTHER" id="PTHR43585">
    <property type="entry name" value="FUMIPYRROLE BIOSYNTHESIS PROTEIN C"/>
    <property type="match status" value="1"/>
</dbReference>
<dbReference type="GO" id="GO:0016874">
    <property type="term" value="F:ligase activity"/>
    <property type="evidence" value="ECO:0007669"/>
    <property type="project" value="UniProtKB-KW"/>
</dbReference>
<geneLocation type="plasmid" evidence="6 7">
    <name>p319</name>
</geneLocation>
<dbReference type="InterPro" id="IPR052032">
    <property type="entry name" value="ATP-dep_AA_Ligase"/>
</dbReference>
<dbReference type="InterPro" id="IPR013815">
    <property type="entry name" value="ATP_grasp_subdomain_1"/>
</dbReference>
<dbReference type="PANTHER" id="PTHR43585:SF2">
    <property type="entry name" value="ATP-GRASP ENZYME FSQD"/>
    <property type="match status" value="1"/>
</dbReference>
<evidence type="ECO:0000313" key="7">
    <source>
        <dbReference type="Proteomes" id="UP000030081"/>
    </source>
</evidence>
<dbReference type="Gene3D" id="3.40.50.20">
    <property type="match status" value="1"/>
</dbReference>
<accession>A0AAJ3B9M6</accession>
<keyword evidence="1" id="KW-0436">Ligase</keyword>
<organism evidence="6 7">
    <name type="scientific">Vibrio coralliilyticus</name>
    <dbReference type="NCBI Taxonomy" id="190893"/>
    <lineage>
        <taxon>Bacteria</taxon>
        <taxon>Pseudomonadati</taxon>
        <taxon>Pseudomonadota</taxon>
        <taxon>Gammaproteobacteria</taxon>
        <taxon>Vibrionales</taxon>
        <taxon>Vibrionaceae</taxon>
        <taxon>Vibrio</taxon>
    </lineage>
</organism>
<name>A0AAJ3B9M6_9VIBR</name>